<evidence type="ECO:0000256" key="8">
    <source>
        <dbReference type="ARBA" id="ARBA00044803"/>
    </source>
</evidence>
<dbReference type="EC" id="4.1.1.104" evidence="7"/>
<keyword evidence="4" id="KW-0456">Lyase</keyword>
<evidence type="ECO:0000259" key="12">
    <source>
        <dbReference type="SMART" id="SM01007"/>
    </source>
</evidence>
<dbReference type="SMART" id="SM01007">
    <property type="entry name" value="Aldolase_II"/>
    <property type="match status" value="1"/>
</dbReference>
<comment type="catalytic activity">
    <reaction evidence="10">
        <text>3-dehydro-4-O-phospho-L-erythronate + H(+) = dihydroxyacetone phosphate + CO2</text>
        <dbReference type="Rhea" id="RHEA:52404"/>
        <dbReference type="ChEBI" id="CHEBI:15378"/>
        <dbReference type="ChEBI" id="CHEBI:16526"/>
        <dbReference type="ChEBI" id="CHEBI:57642"/>
        <dbReference type="ChEBI" id="CHEBI:136592"/>
        <dbReference type="EC" id="4.1.1.104"/>
    </reaction>
</comment>
<dbReference type="STRING" id="134601.AFA91_03820"/>
<name>A0A0K0X125_MYCGD</name>
<dbReference type="EMBL" id="CP012150">
    <property type="protein sequence ID" value="AKS31156.1"/>
    <property type="molecule type" value="Genomic_DNA"/>
</dbReference>
<feature type="compositionally biased region" description="Polar residues" evidence="11">
    <location>
        <begin position="206"/>
        <end position="219"/>
    </location>
</feature>
<evidence type="ECO:0000256" key="4">
    <source>
        <dbReference type="ARBA" id="ARBA00023239"/>
    </source>
</evidence>
<evidence type="ECO:0000256" key="5">
    <source>
        <dbReference type="ARBA" id="ARBA00023277"/>
    </source>
</evidence>
<dbReference type="PANTHER" id="PTHR22789">
    <property type="entry name" value="FUCULOSE PHOSPHATE ALDOLASE"/>
    <property type="match status" value="1"/>
</dbReference>
<evidence type="ECO:0000256" key="11">
    <source>
        <dbReference type="SAM" id="MobiDB-lite"/>
    </source>
</evidence>
<comment type="cofactor">
    <cofactor evidence="1">
        <name>Zn(2+)</name>
        <dbReference type="ChEBI" id="CHEBI:29105"/>
    </cofactor>
</comment>
<comment type="catalytic activity">
    <reaction evidence="9">
        <text>3-dehydro-4-O-phospho-D-erythronate + H(+) = dihydroxyacetone phosphate + CO2</text>
        <dbReference type="Rhea" id="RHEA:52416"/>
        <dbReference type="ChEBI" id="CHEBI:15378"/>
        <dbReference type="ChEBI" id="CHEBI:16526"/>
        <dbReference type="ChEBI" id="CHEBI:57642"/>
        <dbReference type="ChEBI" id="CHEBI:136593"/>
        <dbReference type="EC" id="4.1.1.104"/>
    </reaction>
</comment>
<dbReference type="Gene3D" id="3.40.225.10">
    <property type="entry name" value="Class II aldolase/adducin N-terminal domain"/>
    <property type="match status" value="1"/>
</dbReference>
<organism evidence="13 14">
    <name type="scientific">Mycolicibacterium goodii</name>
    <name type="common">Mycobacterium goodii</name>
    <dbReference type="NCBI Taxonomy" id="134601"/>
    <lineage>
        <taxon>Bacteria</taxon>
        <taxon>Bacillati</taxon>
        <taxon>Actinomycetota</taxon>
        <taxon>Actinomycetes</taxon>
        <taxon>Mycobacteriales</taxon>
        <taxon>Mycobacteriaceae</taxon>
        <taxon>Mycolicibacterium</taxon>
    </lineage>
</organism>
<evidence type="ECO:0000313" key="13">
    <source>
        <dbReference type="EMBL" id="AKS31156.1"/>
    </source>
</evidence>
<keyword evidence="3" id="KW-0862">Zinc</keyword>
<protein>
    <recommendedName>
        <fullName evidence="8">3-oxo-tetronate 4-phosphate decarboxylase</fullName>
        <ecNumber evidence="7">4.1.1.104</ecNumber>
    </recommendedName>
</protein>
<dbReference type="Pfam" id="PF00596">
    <property type="entry name" value="Aldolase_II"/>
    <property type="match status" value="1"/>
</dbReference>
<feature type="domain" description="Class II aldolase/adducin N-terminal" evidence="12">
    <location>
        <begin position="9"/>
        <end position="187"/>
    </location>
</feature>
<dbReference type="AlphaFoldDB" id="A0A0K0X125"/>
<gene>
    <name evidence="13" type="ORF">AFA91_03820</name>
</gene>
<dbReference type="InterPro" id="IPR001303">
    <property type="entry name" value="Aldolase_II/adducin_N"/>
</dbReference>
<dbReference type="GO" id="GO:0005829">
    <property type="term" value="C:cytosol"/>
    <property type="evidence" value="ECO:0007669"/>
    <property type="project" value="TreeGrafter"/>
</dbReference>
<keyword evidence="2" id="KW-0479">Metal-binding</keyword>
<dbReference type="PANTHER" id="PTHR22789:SF0">
    <property type="entry name" value="3-OXO-TETRONATE 4-PHOSPHATE DECARBOXYLASE-RELATED"/>
    <property type="match status" value="1"/>
</dbReference>
<evidence type="ECO:0000256" key="7">
    <source>
        <dbReference type="ARBA" id="ARBA00044772"/>
    </source>
</evidence>
<dbReference type="InterPro" id="IPR050197">
    <property type="entry name" value="Aldolase_class_II_sugar_metab"/>
</dbReference>
<dbReference type="RefSeq" id="WP_049743565.1">
    <property type="nucleotide sequence ID" value="NZ_CP012150.1"/>
</dbReference>
<comment type="function">
    <text evidence="6">Catalyzes the decarboxylation of 3-oxo-tetronate 4-phosphate to dihydroxyacetone phosphate (DHAP) and CO(2).</text>
</comment>
<dbReference type="GO" id="GO:0016832">
    <property type="term" value="F:aldehyde-lyase activity"/>
    <property type="evidence" value="ECO:0007669"/>
    <property type="project" value="InterPro"/>
</dbReference>
<evidence type="ECO:0000256" key="10">
    <source>
        <dbReference type="ARBA" id="ARBA00048603"/>
    </source>
</evidence>
<evidence type="ECO:0000313" key="14">
    <source>
        <dbReference type="Proteomes" id="UP000062255"/>
    </source>
</evidence>
<sequence>MNQESAAREQVCEIGASLHQRGLSPGTSGNISVRLSDGWLMTPTNSSLGHLNPRILSRLDAKGSLAQGDPPTKEALLHLAFYGHQPRAAAIIHLHATHSAAVSCLDGLDADNCLPPLTAYHVLKVGRLPLIPYHPPGDPDLVGAIGVHAADVNAMLLANHGPLVCGTSLASAAATIEELEETAKLFLLLRGSRTRPLPPDEVSRLTAPTPTPTQREQEK</sequence>
<dbReference type="InterPro" id="IPR050013">
    <property type="entry name" value="OtnC"/>
</dbReference>
<evidence type="ECO:0000256" key="3">
    <source>
        <dbReference type="ARBA" id="ARBA00022833"/>
    </source>
</evidence>
<dbReference type="GO" id="GO:0019323">
    <property type="term" value="P:pentose catabolic process"/>
    <property type="evidence" value="ECO:0007669"/>
    <property type="project" value="InterPro"/>
</dbReference>
<evidence type="ECO:0000256" key="1">
    <source>
        <dbReference type="ARBA" id="ARBA00001947"/>
    </source>
</evidence>
<dbReference type="NCBIfam" id="NF043034">
    <property type="entry name" value="OxoTetrPhDc"/>
    <property type="match status" value="1"/>
</dbReference>
<keyword evidence="5" id="KW-0119">Carbohydrate metabolism</keyword>
<evidence type="ECO:0000256" key="9">
    <source>
        <dbReference type="ARBA" id="ARBA00047520"/>
    </source>
</evidence>
<reference evidence="13 14" key="1">
    <citation type="submission" date="2015-07" db="EMBL/GenBank/DDBJ databases">
        <title>Complete genome sequence of Mycobacterium goodii X7B, a facultative thermophilic biodesulfurizing bacterium.</title>
        <authorList>
            <person name="Yu B."/>
            <person name="Li F."/>
            <person name="Xu P."/>
        </authorList>
    </citation>
    <scope>NUCLEOTIDE SEQUENCE [LARGE SCALE GENOMIC DNA]</scope>
    <source>
        <strain evidence="13 14">X7B</strain>
    </source>
</reference>
<proteinExistence type="predicted"/>
<accession>A0A0K0X125</accession>
<dbReference type="KEGG" id="mgo:AFA91_03820"/>
<evidence type="ECO:0000256" key="2">
    <source>
        <dbReference type="ARBA" id="ARBA00022723"/>
    </source>
</evidence>
<feature type="region of interest" description="Disordered" evidence="11">
    <location>
        <begin position="197"/>
        <end position="219"/>
    </location>
</feature>
<dbReference type="GO" id="GO:0046872">
    <property type="term" value="F:metal ion binding"/>
    <property type="evidence" value="ECO:0007669"/>
    <property type="project" value="UniProtKB-KW"/>
</dbReference>
<dbReference type="SUPFAM" id="SSF53639">
    <property type="entry name" value="AraD/HMP-PK domain-like"/>
    <property type="match status" value="1"/>
</dbReference>
<dbReference type="NCBIfam" id="NF006000">
    <property type="entry name" value="PRK08130.1"/>
    <property type="match status" value="1"/>
</dbReference>
<evidence type="ECO:0000256" key="6">
    <source>
        <dbReference type="ARBA" id="ARBA00044745"/>
    </source>
</evidence>
<dbReference type="PATRIC" id="fig|134601.6.peg.794"/>
<dbReference type="Proteomes" id="UP000062255">
    <property type="component" value="Chromosome"/>
</dbReference>
<dbReference type="InterPro" id="IPR036409">
    <property type="entry name" value="Aldolase_II/adducin_N_sf"/>
</dbReference>